<feature type="compositionally biased region" description="Low complexity" evidence="1">
    <location>
        <begin position="78"/>
        <end position="89"/>
    </location>
</feature>
<feature type="compositionally biased region" description="Basic residues" evidence="1">
    <location>
        <begin position="8"/>
        <end position="18"/>
    </location>
</feature>
<dbReference type="Proteomes" id="UP000813461">
    <property type="component" value="Unassembled WGS sequence"/>
</dbReference>
<organism evidence="2 3">
    <name type="scientific">Paraphoma chrysanthemicola</name>
    <dbReference type="NCBI Taxonomy" id="798071"/>
    <lineage>
        <taxon>Eukaryota</taxon>
        <taxon>Fungi</taxon>
        <taxon>Dikarya</taxon>
        <taxon>Ascomycota</taxon>
        <taxon>Pezizomycotina</taxon>
        <taxon>Dothideomycetes</taxon>
        <taxon>Pleosporomycetidae</taxon>
        <taxon>Pleosporales</taxon>
        <taxon>Pleosporineae</taxon>
        <taxon>Phaeosphaeriaceae</taxon>
        <taxon>Paraphoma</taxon>
    </lineage>
</organism>
<keyword evidence="3" id="KW-1185">Reference proteome</keyword>
<evidence type="ECO:0000313" key="2">
    <source>
        <dbReference type="EMBL" id="KAH7093742.1"/>
    </source>
</evidence>
<dbReference type="PANTHER" id="PTHR37540">
    <property type="entry name" value="TRANSCRIPTION FACTOR (ACR-2), PUTATIVE-RELATED-RELATED"/>
    <property type="match status" value="1"/>
</dbReference>
<comment type="caution">
    <text evidence="2">The sequence shown here is derived from an EMBL/GenBank/DDBJ whole genome shotgun (WGS) entry which is preliminary data.</text>
</comment>
<evidence type="ECO:0000313" key="3">
    <source>
        <dbReference type="Proteomes" id="UP000813461"/>
    </source>
</evidence>
<dbReference type="AlphaFoldDB" id="A0A8K0RHY4"/>
<dbReference type="OrthoDB" id="415825at2759"/>
<evidence type="ECO:0000256" key="1">
    <source>
        <dbReference type="SAM" id="MobiDB-lite"/>
    </source>
</evidence>
<proteinExistence type="predicted"/>
<gene>
    <name evidence="2" type="ORF">FB567DRAFT_179896</name>
</gene>
<dbReference type="EMBL" id="JAGMVJ010000002">
    <property type="protein sequence ID" value="KAH7093742.1"/>
    <property type="molecule type" value="Genomic_DNA"/>
</dbReference>
<feature type="compositionally biased region" description="Basic residues" evidence="1">
    <location>
        <begin position="67"/>
        <end position="77"/>
    </location>
</feature>
<protein>
    <recommendedName>
        <fullName evidence="4">Tachykinin family protein</fullName>
    </recommendedName>
</protein>
<name>A0A8K0RHY4_9PLEO</name>
<feature type="region of interest" description="Disordered" evidence="1">
    <location>
        <begin position="1"/>
        <end position="29"/>
    </location>
</feature>
<accession>A0A8K0RHY4</accession>
<feature type="region of interest" description="Disordered" evidence="1">
    <location>
        <begin position="51"/>
        <end position="94"/>
    </location>
</feature>
<sequence>MAASAPKSSKKRIGRKRLPPLAPGPSIQFVVAGHPDEFKADNTMRHVRSHVMYKHREQRGPSPGDRGKKRERSRTPRTTRTPSPMTTTSDGVLEDDDFLSPSSAIFSHPAWTRDFYDYTSGALEDPLGILAARLLSATTAAPARSAPPMMEETSEFPFSRHDLFTHEPLNSLKQEYISQTNFFCHDLPWMHFVCDNKLPLLSHISVSCVYRDLEQRLLHDSALTVYAKTEVLSAISDRLDTDDATILSIVQLLISEIGGCDDDIFEVHSEGLIRIISQRGGICQLLPNVATNTTLTMLSFAVLRGTPEPPMLQSYTRRSSTFGPAEPIGLVSPLCNLEHDQPGLEDSCSEETREIIQDIRTITQLYLARCACIGDSDVTARSQVVSLDAKIQGIYARVYRRQLADKDWIYQSCQLAALIYCRSIVHSTSLAESARIMHVRGADSTIPDTSLLSSLHNAVLNSGPRGCWGYMRGMFLFVCLTGGAAASPPSRISTIEHDAADISAQTWMRKSFALHAIRAALAVPFEQAGTTIEALRLMLHVRHWLDIDTSAQDG</sequence>
<reference evidence="2" key="1">
    <citation type="journal article" date="2021" name="Nat. Commun.">
        <title>Genetic determinants of endophytism in the Arabidopsis root mycobiome.</title>
        <authorList>
            <person name="Mesny F."/>
            <person name="Miyauchi S."/>
            <person name="Thiergart T."/>
            <person name="Pickel B."/>
            <person name="Atanasova L."/>
            <person name="Karlsson M."/>
            <person name="Huettel B."/>
            <person name="Barry K.W."/>
            <person name="Haridas S."/>
            <person name="Chen C."/>
            <person name="Bauer D."/>
            <person name="Andreopoulos W."/>
            <person name="Pangilinan J."/>
            <person name="LaButti K."/>
            <person name="Riley R."/>
            <person name="Lipzen A."/>
            <person name="Clum A."/>
            <person name="Drula E."/>
            <person name="Henrissat B."/>
            <person name="Kohler A."/>
            <person name="Grigoriev I.V."/>
            <person name="Martin F.M."/>
            <person name="Hacquard S."/>
        </authorList>
    </citation>
    <scope>NUCLEOTIDE SEQUENCE</scope>
    <source>
        <strain evidence="2">MPI-SDFR-AT-0120</strain>
    </source>
</reference>
<evidence type="ECO:0008006" key="4">
    <source>
        <dbReference type="Google" id="ProtNLM"/>
    </source>
</evidence>
<dbReference type="PANTHER" id="PTHR37540:SF5">
    <property type="entry name" value="TRANSCRIPTION FACTOR DOMAIN-CONTAINING PROTEIN"/>
    <property type="match status" value="1"/>
</dbReference>